<comment type="caution">
    <text evidence="1">The sequence shown here is derived from an EMBL/GenBank/DDBJ whole genome shotgun (WGS) entry which is preliminary data.</text>
</comment>
<evidence type="ECO:0008006" key="3">
    <source>
        <dbReference type="Google" id="ProtNLM"/>
    </source>
</evidence>
<dbReference type="Proteomes" id="UP000294930">
    <property type="component" value="Unassembled WGS sequence"/>
</dbReference>
<dbReference type="RefSeq" id="WP_208325360.1">
    <property type="nucleotide sequence ID" value="NZ_SOQZ01000002.1"/>
</dbReference>
<dbReference type="Gene3D" id="1.20.1480.40">
    <property type="entry name" value="Uncharacterised protein PF16133, DUF4844"/>
    <property type="match status" value="1"/>
</dbReference>
<proteinExistence type="predicted"/>
<gene>
    <name evidence="1" type="ORF">A8975_1287</name>
</gene>
<sequence>MTKLIIFVILLSNILTTCNGQRVENESINRNTEKNMNNDKLLKTVNEIKNSDIYENSENWEARGLNSSDQQVITILRKATNNFLDRLVKIDNSNETSETKLKQISNLVDELPWDELDTEEKEFMADTLAPAIEAAGFNPWKIF</sequence>
<evidence type="ECO:0000313" key="2">
    <source>
        <dbReference type="Proteomes" id="UP000294930"/>
    </source>
</evidence>
<organism evidence="1 2">
    <name type="scientific">Meridianimaribacter flavus</name>
    <dbReference type="NCBI Taxonomy" id="571115"/>
    <lineage>
        <taxon>Bacteria</taxon>
        <taxon>Pseudomonadati</taxon>
        <taxon>Bacteroidota</taxon>
        <taxon>Flavobacteriia</taxon>
        <taxon>Flavobacteriales</taxon>
        <taxon>Flavobacteriaceae</taxon>
        <taxon>Meridianimaribacter</taxon>
    </lineage>
</organism>
<name>A0ABY2G635_9FLAO</name>
<protein>
    <recommendedName>
        <fullName evidence="3">DUF4844 domain-containing protein</fullName>
    </recommendedName>
</protein>
<keyword evidence="2" id="KW-1185">Reference proteome</keyword>
<dbReference type="EMBL" id="SOQZ01000002">
    <property type="protein sequence ID" value="TDY12523.1"/>
    <property type="molecule type" value="Genomic_DNA"/>
</dbReference>
<evidence type="ECO:0000313" key="1">
    <source>
        <dbReference type="EMBL" id="TDY12523.1"/>
    </source>
</evidence>
<reference evidence="1 2" key="1">
    <citation type="submission" date="2019-03" db="EMBL/GenBank/DDBJ databases">
        <title>Genomic Encyclopedia of Type Strains, Phase III (KMG-III): the genomes of soil and plant-associated and newly described type strains.</title>
        <authorList>
            <person name="Whitman W."/>
        </authorList>
    </citation>
    <scope>NUCLEOTIDE SEQUENCE [LARGE SCALE GENOMIC DNA]</scope>
    <source>
        <strain evidence="1 2">CGMCC 1.10957</strain>
    </source>
</reference>
<accession>A0ABY2G635</accession>
<dbReference type="InterPro" id="IPR038360">
    <property type="entry name" value="DUF4844_sf"/>
</dbReference>